<dbReference type="AlphaFoldDB" id="A0A9P0SEK8"/>
<feature type="compositionally biased region" description="Basic and acidic residues" evidence="1">
    <location>
        <begin position="315"/>
        <end position="332"/>
    </location>
</feature>
<dbReference type="Proteomes" id="UP001152562">
    <property type="component" value="Unassembled WGS sequence"/>
</dbReference>
<feature type="compositionally biased region" description="Pro residues" evidence="1">
    <location>
        <begin position="995"/>
        <end position="1004"/>
    </location>
</feature>
<evidence type="ECO:0000313" key="3">
    <source>
        <dbReference type="EMBL" id="CAH3829485.1"/>
    </source>
</evidence>
<feature type="region of interest" description="Disordered" evidence="1">
    <location>
        <begin position="69"/>
        <end position="336"/>
    </location>
</feature>
<sequence>MSVREMIDSAFGERETNTIHFKLIQTILFILARQLRLLERRVSLVAPILVPSESSLSIREVKIKANVKKKKRIQSPSGKGNVKKVLLKSSSTKTQPSAVKSISGQSTTSKMPTSSTKLSSELTTTSSAKTSSDPTKTSSSKTTSDPTKTSTSKTTYEPTESSSSKTTSDPTKTSSSKTTSDPTQSSSSKSTSDPTKTSSSKTTSDPTQSLSSKTSSDPTKTSSDKTTSDPTQSSSSKTTSDPTQSSSSKTTSDPTQTSSSKTTSDPTQTSSSKTTSDPTKTTTSTKSSTEPSSSLKTSTEKSSSSRTKSTSKSTSSEDKRKKRADSHEEDIKTPVPMASLDTMEVQYEKLLVVERVPSDESKARGRGRQRKSSEISVVTQGQFEELATAVREIQHKFGATGKAEFLENAELMQELRRGASLTDAMAALQLSARLEAAEKTLQHMISLVTNLAARKGVNLDFIDDQMLETQTKQVSEKPSRTTATKSSKSSKSSKSGKSRETSTRPSMVMISTTTMPLPESTVDEQEVIPPRSAEEAIEIELKQSKLKQNLITSEDLENALKELTDGILKAVGNITTKTVSNAEQAYKTASKIEGKLNKALDLGDRMDELESIVSKYVEQINIMDTNLSSQMTNYQEQLTQMQHDLESGLETMAESMANSGGDTVAVAELNAHFTDLQVDFDNTHTKQKELQEYQDSIAFDLQGLLKQIEMLRETKSDRDEVADALRDKAGLGALNGLVTLQQFNAVRGDFEKRIGSAYDKFNNQEIIWQKAIDDLLRELHEKADIVQVMSLRDDIQNNLDKLGNRIRSMLDIVGEPRSAAVSRKLFRDSNCLSCSTPANMNIEEVNKIPILPGFKTSKRPPTIGAEGESKPKESGDYICYPGQPIRHPIDERAHICRRYCGGSHTMVPSSTLPRGPTGMIITNMPHSTSTALGTDGKVYQVDENLQKPCIPCNKPKSYMKMPEPSEADTAPREGSDMLPWDYQQFAQTEGNIDVTPPPPSEGFD</sequence>
<dbReference type="SUPFAM" id="SSF64518">
    <property type="entry name" value="Phase 1 flagellin"/>
    <property type="match status" value="1"/>
</dbReference>
<keyword evidence="4" id="KW-1185">Reference proteome</keyword>
<dbReference type="EMBL" id="CALOZG010000001">
    <property type="protein sequence ID" value="CAH3829485.1"/>
    <property type="molecule type" value="Genomic_DNA"/>
</dbReference>
<comment type="caution">
    <text evidence="3">The sequence shown here is derived from an EMBL/GenBank/DDBJ whole genome shotgun (WGS) entry which is preliminary data.</text>
</comment>
<organism evidence="3 4">
    <name type="scientific">Pieris brassicae</name>
    <name type="common">White butterfly</name>
    <name type="synonym">Large white butterfly</name>
    <dbReference type="NCBI Taxonomy" id="7116"/>
    <lineage>
        <taxon>Eukaryota</taxon>
        <taxon>Metazoa</taxon>
        <taxon>Ecdysozoa</taxon>
        <taxon>Arthropoda</taxon>
        <taxon>Hexapoda</taxon>
        <taxon>Insecta</taxon>
        <taxon>Pterygota</taxon>
        <taxon>Neoptera</taxon>
        <taxon>Endopterygota</taxon>
        <taxon>Lepidoptera</taxon>
        <taxon>Glossata</taxon>
        <taxon>Ditrysia</taxon>
        <taxon>Papilionoidea</taxon>
        <taxon>Pieridae</taxon>
        <taxon>Pierinae</taxon>
        <taxon>Pieris</taxon>
    </lineage>
</organism>
<feature type="compositionally biased region" description="Low complexity" evidence="1">
    <location>
        <begin position="480"/>
        <end position="495"/>
    </location>
</feature>
<dbReference type="Pfam" id="PF16043">
    <property type="entry name" value="DUF4795"/>
    <property type="match status" value="1"/>
</dbReference>
<proteinExistence type="predicted"/>
<name>A0A9P0SEK8_PIEBR</name>
<accession>A0A9P0SEK8</accession>
<feature type="region of interest" description="Disordered" evidence="1">
    <location>
        <begin position="470"/>
        <end position="508"/>
    </location>
</feature>
<gene>
    <name evidence="3" type="ORF">PIBRA_LOCUS136</name>
</gene>
<evidence type="ECO:0000256" key="1">
    <source>
        <dbReference type="SAM" id="MobiDB-lite"/>
    </source>
</evidence>
<feature type="compositionally biased region" description="Polar residues" evidence="1">
    <location>
        <begin position="95"/>
        <end position="105"/>
    </location>
</feature>
<feature type="compositionally biased region" description="Low complexity" evidence="1">
    <location>
        <begin position="106"/>
        <end position="221"/>
    </location>
</feature>
<feature type="compositionally biased region" description="Low complexity" evidence="1">
    <location>
        <begin position="228"/>
        <end position="314"/>
    </location>
</feature>
<protein>
    <recommendedName>
        <fullName evidence="2">DUF4795 domain-containing protein</fullName>
    </recommendedName>
</protein>
<evidence type="ECO:0000313" key="4">
    <source>
        <dbReference type="Proteomes" id="UP001152562"/>
    </source>
</evidence>
<feature type="domain" description="DUF4795" evidence="2">
    <location>
        <begin position="662"/>
        <end position="855"/>
    </location>
</feature>
<evidence type="ECO:0000259" key="2">
    <source>
        <dbReference type="Pfam" id="PF16043"/>
    </source>
</evidence>
<reference evidence="3" key="1">
    <citation type="submission" date="2022-05" db="EMBL/GenBank/DDBJ databases">
        <authorList>
            <person name="Okamura Y."/>
        </authorList>
    </citation>
    <scope>NUCLEOTIDE SEQUENCE</scope>
</reference>
<feature type="region of interest" description="Disordered" evidence="1">
    <location>
        <begin position="856"/>
        <end position="876"/>
    </location>
</feature>
<dbReference type="InterPro" id="IPR032013">
    <property type="entry name" value="DUF4795"/>
</dbReference>
<feature type="region of interest" description="Disordered" evidence="1">
    <location>
        <begin position="955"/>
        <end position="1004"/>
    </location>
</feature>